<evidence type="ECO:0000313" key="2">
    <source>
        <dbReference type="EMBL" id="GAA1967669.1"/>
    </source>
</evidence>
<dbReference type="PANTHER" id="PTHR43433">
    <property type="entry name" value="HYDROLASE, ALPHA/BETA FOLD FAMILY PROTEIN"/>
    <property type="match status" value="1"/>
</dbReference>
<dbReference type="Pfam" id="PF12697">
    <property type="entry name" value="Abhydrolase_6"/>
    <property type="match status" value="1"/>
</dbReference>
<organism evidence="2 3">
    <name type="scientific">Microbacterium deminutum</name>
    <dbReference type="NCBI Taxonomy" id="344164"/>
    <lineage>
        <taxon>Bacteria</taxon>
        <taxon>Bacillati</taxon>
        <taxon>Actinomycetota</taxon>
        <taxon>Actinomycetes</taxon>
        <taxon>Micrococcales</taxon>
        <taxon>Microbacteriaceae</taxon>
        <taxon>Microbacterium</taxon>
    </lineage>
</organism>
<dbReference type="Proteomes" id="UP001499933">
    <property type="component" value="Unassembled WGS sequence"/>
</dbReference>
<accession>A0ABP5CRE6</accession>
<keyword evidence="3" id="KW-1185">Reference proteome</keyword>
<gene>
    <name evidence="2" type="ORF">GCM10009776_33390</name>
</gene>
<feature type="domain" description="AB hydrolase-1" evidence="1">
    <location>
        <begin position="39"/>
        <end position="246"/>
    </location>
</feature>
<evidence type="ECO:0000259" key="1">
    <source>
        <dbReference type="Pfam" id="PF12697"/>
    </source>
</evidence>
<dbReference type="InterPro" id="IPR029058">
    <property type="entry name" value="AB_hydrolase_fold"/>
</dbReference>
<dbReference type="InterPro" id="IPR000073">
    <property type="entry name" value="AB_hydrolase_1"/>
</dbReference>
<proteinExistence type="predicted"/>
<dbReference type="InterPro" id="IPR050471">
    <property type="entry name" value="AB_hydrolase"/>
</dbReference>
<name>A0ABP5CRE6_9MICO</name>
<keyword evidence="2" id="KW-0378">Hydrolase</keyword>
<dbReference type="PANTHER" id="PTHR43433:SF5">
    <property type="entry name" value="AB HYDROLASE-1 DOMAIN-CONTAINING PROTEIN"/>
    <property type="match status" value="1"/>
</dbReference>
<dbReference type="EMBL" id="BAAAOG010000009">
    <property type="protein sequence ID" value="GAA1967669.1"/>
    <property type="molecule type" value="Genomic_DNA"/>
</dbReference>
<comment type="caution">
    <text evidence="2">The sequence shown here is derived from an EMBL/GenBank/DDBJ whole genome shotgun (WGS) entry which is preliminary data.</text>
</comment>
<protein>
    <submittedName>
        <fullName evidence="2">Alpha/beta hydrolase</fullName>
    </submittedName>
</protein>
<evidence type="ECO:0000313" key="3">
    <source>
        <dbReference type="Proteomes" id="UP001499933"/>
    </source>
</evidence>
<dbReference type="SUPFAM" id="SSF53474">
    <property type="entry name" value="alpha/beta-Hydrolases"/>
    <property type="match status" value="1"/>
</dbReference>
<reference evidence="3" key="1">
    <citation type="journal article" date="2019" name="Int. J. Syst. Evol. Microbiol.">
        <title>The Global Catalogue of Microorganisms (GCM) 10K type strain sequencing project: providing services to taxonomists for standard genome sequencing and annotation.</title>
        <authorList>
            <consortium name="The Broad Institute Genomics Platform"/>
            <consortium name="The Broad Institute Genome Sequencing Center for Infectious Disease"/>
            <person name="Wu L."/>
            <person name="Ma J."/>
        </authorList>
    </citation>
    <scope>NUCLEOTIDE SEQUENCE [LARGE SCALE GENOMIC DNA]</scope>
    <source>
        <strain evidence="3">JCM 14901</strain>
    </source>
</reference>
<dbReference type="RefSeq" id="WP_344096816.1">
    <property type="nucleotide sequence ID" value="NZ_BAAAOG010000009.1"/>
</dbReference>
<sequence>MPTLTSADGTPIAFELVGDHGPAVILVDGAMCFRGGGPMRPIARALAGGLTSVLYDRRGRGESGDVMPFAVKREIEDIGALIDTVGGRAALFGISSGGALALRAAAALGQRVSALAVYEVPFMPPGALDGAAAYTVALDSALAAGVPDDAVTAFLRRVGTPEAGIDAVRHSPAWAGMVALAPTLAYDDAAMGDSTVPVDLATGLGIPTLTLVGGASPEFLSYGVHTLADVVPGARLEVIDGQQHDVSAEAIAPHLLRFLARADARL</sequence>
<dbReference type="GO" id="GO:0016787">
    <property type="term" value="F:hydrolase activity"/>
    <property type="evidence" value="ECO:0007669"/>
    <property type="project" value="UniProtKB-KW"/>
</dbReference>
<dbReference type="Gene3D" id="3.40.50.1820">
    <property type="entry name" value="alpha/beta hydrolase"/>
    <property type="match status" value="1"/>
</dbReference>